<dbReference type="Gene3D" id="3.40.50.1980">
    <property type="entry name" value="Nitrogenase molybdenum iron protein domain"/>
    <property type="match status" value="2"/>
</dbReference>
<dbReference type="Proteomes" id="UP000539175">
    <property type="component" value="Unassembled WGS sequence"/>
</dbReference>
<evidence type="ECO:0000313" key="4">
    <source>
        <dbReference type="Proteomes" id="UP000539175"/>
    </source>
</evidence>
<evidence type="ECO:0000256" key="1">
    <source>
        <dbReference type="SAM" id="SignalP"/>
    </source>
</evidence>
<feature type="domain" description="Fe/B12 periplasmic-binding" evidence="2">
    <location>
        <begin position="37"/>
        <end position="295"/>
    </location>
</feature>
<feature type="signal peptide" evidence="1">
    <location>
        <begin position="1"/>
        <end position="25"/>
    </location>
</feature>
<dbReference type="InterPro" id="IPR002491">
    <property type="entry name" value="ABC_transptr_periplasmic_BD"/>
</dbReference>
<protein>
    <submittedName>
        <fullName evidence="3">Iron complex transport system substrate-binding protein</fullName>
    </submittedName>
</protein>
<proteinExistence type="predicted"/>
<dbReference type="Pfam" id="PF01497">
    <property type="entry name" value="Peripla_BP_2"/>
    <property type="match status" value="1"/>
</dbReference>
<name>A0A7X0B171_9PROT</name>
<dbReference type="RefSeq" id="WP_184805386.1">
    <property type="nucleotide sequence ID" value="NZ_JACIIZ010000014.1"/>
</dbReference>
<organism evidence="3 4">
    <name type="scientific">Nitrospirillum iridis</name>
    <dbReference type="NCBI Taxonomy" id="765888"/>
    <lineage>
        <taxon>Bacteria</taxon>
        <taxon>Pseudomonadati</taxon>
        <taxon>Pseudomonadota</taxon>
        <taxon>Alphaproteobacteria</taxon>
        <taxon>Rhodospirillales</taxon>
        <taxon>Azospirillaceae</taxon>
        <taxon>Nitrospirillum</taxon>
    </lineage>
</organism>
<dbReference type="PANTHER" id="PTHR30535">
    <property type="entry name" value="VITAMIN B12-BINDING PROTEIN"/>
    <property type="match status" value="1"/>
</dbReference>
<evidence type="ECO:0000313" key="3">
    <source>
        <dbReference type="EMBL" id="MBB6253894.1"/>
    </source>
</evidence>
<dbReference type="PANTHER" id="PTHR30535:SF34">
    <property type="entry name" value="MOLYBDATE-BINDING PROTEIN MOLA"/>
    <property type="match status" value="1"/>
</dbReference>
<dbReference type="PROSITE" id="PS50983">
    <property type="entry name" value="FE_B12_PBP"/>
    <property type="match status" value="1"/>
</dbReference>
<dbReference type="InterPro" id="IPR050902">
    <property type="entry name" value="ABC_Transporter_SBP"/>
</dbReference>
<feature type="chain" id="PRO_5031097282" evidence="1">
    <location>
        <begin position="26"/>
        <end position="299"/>
    </location>
</feature>
<accession>A0A7X0B171</accession>
<dbReference type="EMBL" id="JACIIZ010000014">
    <property type="protein sequence ID" value="MBB6253894.1"/>
    <property type="molecule type" value="Genomic_DNA"/>
</dbReference>
<keyword evidence="4" id="KW-1185">Reference proteome</keyword>
<reference evidence="3 4" key="1">
    <citation type="submission" date="2020-08" db="EMBL/GenBank/DDBJ databases">
        <title>Genomic Encyclopedia of Type Strains, Phase IV (KMG-IV): sequencing the most valuable type-strain genomes for metagenomic binning, comparative biology and taxonomic classification.</title>
        <authorList>
            <person name="Goeker M."/>
        </authorList>
    </citation>
    <scope>NUCLEOTIDE SEQUENCE [LARGE SCALE GENOMIC DNA]</scope>
    <source>
        <strain evidence="3 4">DSM 22198</strain>
    </source>
</reference>
<sequence length="299" mass="30514">MIANRMGRLAAAMTLVLAMAPAAAAASLARAGEPPRRVVSLNLCTDQLAALLLPPGRIAALSRLARDPELSYVATRIEGIAVTEGGAEELLALKPDLVLAGTYTAQPAVRMAKAHHIPVVQVGLIADFDGIRAQVRTVAAALGESAKGEDLLADMDRRLAAAAPGDGRRPTALSLAPGAFTSGAGTLTAAVMRAAGLANYPEAKGMTGYGYLTVEGIVADPPDLLITGAPSPGRGVKDRPSLAGALISHPALARAIPPDRRPALDENLLGCGGPYTAAAVEALAHARADWLARQDGGRS</sequence>
<dbReference type="SUPFAM" id="SSF53807">
    <property type="entry name" value="Helical backbone' metal receptor"/>
    <property type="match status" value="1"/>
</dbReference>
<dbReference type="AlphaFoldDB" id="A0A7X0B171"/>
<comment type="caution">
    <text evidence="3">The sequence shown here is derived from an EMBL/GenBank/DDBJ whole genome shotgun (WGS) entry which is preliminary data.</text>
</comment>
<evidence type="ECO:0000259" key="2">
    <source>
        <dbReference type="PROSITE" id="PS50983"/>
    </source>
</evidence>
<keyword evidence="1" id="KW-0732">Signal</keyword>
<gene>
    <name evidence="3" type="ORF">FHS74_004470</name>
</gene>